<keyword evidence="2" id="KW-1185">Reference proteome</keyword>
<reference evidence="2" key="1">
    <citation type="submission" date="2017-03" db="EMBL/GenBank/DDBJ databases">
        <title>Phytopthora megakarya and P. palmivora, two closely related causual agents of cacao black pod achieved similar genome size and gene model numbers by different mechanisms.</title>
        <authorList>
            <person name="Ali S."/>
            <person name="Shao J."/>
            <person name="Larry D.J."/>
            <person name="Kronmiller B."/>
            <person name="Shen D."/>
            <person name="Strem M.D."/>
            <person name="Melnick R.L."/>
            <person name="Guiltinan M.J."/>
            <person name="Tyler B.M."/>
            <person name="Meinhardt L.W."/>
            <person name="Bailey B.A."/>
        </authorList>
    </citation>
    <scope>NUCLEOTIDE SEQUENCE [LARGE SCALE GENOMIC DNA]</scope>
    <source>
        <strain evidence="2">zdho120</strain>
    </source>
</reference>
<dbReference type="AlphaFoldDB" id="A0A225V6V9"/>
<accession>A0A225V6V9</accession>
<gene>
    <name evidence="1" type="ORF">PHMEG_00028041</name>
</gene>
<protein>
    <submittedName>
        <fullName evidence="1">Uncharacterized protein</fullName>
    </submittedName>
</protein>
<proteinExistence type="predicted"/>
<comment type="caution">
    <text evidence="1">The sequence shown here is derived from an EMBL/GenBank/DDBJ whole genome shotgun (WGS) entry which is preliminary data.</text>
</comment>
<dbReference type="EMBL" id="NBNE01007393">
    <property type="protein sequence ID" value="OWZ00709.1"/>
    <property type="molecule type" value="Genomic_DNA"/>
</dbReference>
<dbReference type="Proteomes" id="UP000198211">
    <property type="component" value="Unassembled WGS sequence"/>
</dbReference>
<evidence type="ECO:0000313" key="1">
    <source>
        <dbReference type="EMBL" id="OWZ00709.1"/>
    </source>
</evidence>
<sequence length="168" mass="19056">MDEQQGLVVRSNWMGAMYKYGHRVLDDVKRDGYGRLTLKNGENFSTVTHSRTTQPAVIPPASVKQVKATKNHKVTRTYEYHSQRTYSSASSEWNEAAKRQCTTGKLRAVQALAVDQLPTAMVNYSHSMTVDALIVGSNTEDFLVGEDWMYDHGVKINFVSSEMKWFEN</sequence>
<feature type="non-terminal residue" evidence="1">
    <location>
        <position position="168"/>
    </location>
</feature>
<organism evidence="1 2">
    <name type="scientific">Phytophthora megakarya</name>
    <dbReference type="NCBI Taxonomy" id="4795"/>
    <lineage>
        <taxon>Eukaryota</taxon>
        <taxon>Sar</taxon>
        <taxon>Stramenopiles</taxon>
        <taxon>Oomycota</taxon>
        <taxon>Peronosporomycetes</taxon>
        <taxon>Peronosporales</taxon>
        <taxon>Peronosporaceae</taxon>
        <taxon>Phytophthora</taxon>
    </lineage>
</organism>
<evidence type="ECO:0000313" key="2">
    <source>
        <dbReference type="Proteomes" id="UP000198211"/>
    </source>
</evidence>
<name>A0A225V6V9_9STRA</name>